<dbReference type="AlphaFoldDB" id="A0AAW2L0W9"/>
<feature type="compositionally biased region" description="Basic and acidic residues" evidence="1">
    <location>
        <begin position="38"/>
        <end position="58"/>
    </location>
</feature>
<name>A0AAW2L0W9_SESRA</name>
<evidence type="ECO:0000313" key="2">
    <source>
        <dbReference type="EMBL" id="KAL0313036.1"/>
    </source>
</evidence>
<proteinExistence type="predicted"/>
<accession>A0AAW2L0W9</accession>
<comment type="caution">
    <text evidence="2">The sequence shown here is derived from an EMBL/GenBank/DDBJ whole genome shotgun (WGS) entry which is preliminary data.</text>
</comment>
<sequence>MEDYGPIAGDKNGEEGGLNDEEESFDIEAIYVREDMEKENANKNNEDNYPLEEVHENEEGLYGENKSKNIDPLVNTEEETPSIPQQGGAKALFEAYFVMRSPIVIDDMDEKCLQQILFYAFRKNIRETPPLIMMMQRLLISLGEGILQETKLHLLYDADSKCIEVSFQPFSSR</sequence>
<feature type="region of interest" description="Disordered" evidence="1">
    <location>
        <begin position="1"/>
        <end position="24"/>
    </location>
</feature>
<organism evidence="2">
    <name type="scientific">Sesamum radiatum</name>
    <name type="common">Black benniseed</name>
    <dbReference type="NCBI Taxonomy" id="300843"/>
    <lineage>
        <taxon>Eukaryota</taxon>
        <taxon>Viridiplantae</taxon>
        <taxon>Streptophyta</taxon>
        <taxon>Embryophyta</taxon>
        <taxon>Tracheophyta</taxon>
        <taxon>Spermatophyta</taxon>
        <taxon>Magnoliopsida</taxon>
        <taxon>eudicotyledons</taxon>
        <taxon>Gunneridae</taxon>
        <taxon>Pentapetalae</taxon>
        <taxon>asterids</taxon>
        <taxon>lamiids</taxon>
        <taxon>Lamiales</taxon>
        <taxon>Pedaliaceae</taxon>
        <taxon>Sesamum</taxon>
    </lineage>
</organism>
<gene>
    <name evidence="2" type="ORF">Sradi_5702900</name>
</gene>
<protein>
    <submittedName>
        <fullName evidence="2">Uncharacterized protein</fullName>
    </submittedName>
</protein>
<reference evidence="2" key="2">
    <citation type="journal article" date="2024" name="Plant">
        <title>Genomic evolution and insights into agronomic trait innovations of Sesamum species.</title>
        <authorList>
            <person name="Miao H."/>
            <person name="Wang L."/>
            <person name="Qu L."/>
            <person name="Liu H."/>
            <person name="Sun Y."/>
            <person name="Le M."/>
            <person name="Wang Q."/>
            <person name="Wei S."/>
            <person name="Zheng Y."/>
            <person name="Lin W."/>
            <person name="Duan Y."/>
            <person name="Cao H."/>
            <person name="Xiong S."/>
            <person name="Wang X."/>
            <person name="Wei L."/>
            <person name="Li C."/>
            <person name="Ma Q."/>
            <person name="Ju M."/>
            <person name="Zhao R."/>
            <person name="Li G."/>
            <person name="Mu C."/>
            <person name="Tian Q."/>
            <person name="Mei H."/>
            <person name="Zhang T."/>
            <person name="Gao T."/>
            <person name="Zhang H."/>
        </authorList>
    </citation>
    <scope>NUCLEOTIDE SEQUENCE</scope>
    <source>
        <strain evidence="2">G02</strain>
    </source>
</reference>
<feature type="region of interest" description="Disordered" evidence="1">
    <location>
        <begin position="38"/>
        <end position="69"/>
    </location>
</feature>
<evidence type="ECO:0000256" key="1">
    <source>
        <dbReference type="SAM" id="MobiDB-lite"/>
    </source>
</evidence>
<dbReference type="EMBL" id="JACGWJ010000026">
    <property type="protein sequence ID" value="KAL0313036.1"/>
    <property type="molecule type" value="Genomic_DNA"/>
</dbReference>
<reference evidence="2" key="1">
    <citation type="submission" date="2020-06" db="EMBL/GenBank/DDBJ databases">
        <authorList>
            <person name="Li T."/>
            <person name="Hu X."/>
            <person name="Zhang T."/>
            <person name="Song X."/>
            <person name="Zhang H."/>
            <person name="Dai N."/>
            <person name="Sheng W."/>
            <person name="Hou X."/>
            <person name="Wei L."/>
        </authorList>
    </citation>
    <scope>NUCLEOTIDE SEQUENCE</scope>
    <source>
        <strain evidence="2">G02</strain>
        <tissue evidence="2">Leaf</tissue>
    </source>
</reference>